<dbReference type="Proteomes" id="UP000766486">
    <property type="component" value="Unassembled WGS sequence"/>
</dbReference>
<dbReference type="EMBL" id="CABFNS010000837">
    <property type="protein sequence ID" value="VUC31880.1"/>
    <property type="molecule type" value="Genomic_DNA"/>
</dbReference>
<gene>
    <name evidence="2" type="ORF">CLO192961_LOCUS315734</name>
</gene>
<proteinExistence type="predicted"/>
<protein>
    <submittedName>
        <fullName evidence="2">Uncharacterized protein</fullName>
    </submittedName>
</protein>
<accession>A0ABY6UKU9</accession>
<evidence type="ECO:0000256" key="1">
    <source>
        <dbReference type="SAM" id="MobiDB-lite"/>
    </source>
</evidence>
<feature type="compositionally biased region" description="Polar residues" evidence="1">
    <location>
        <begin position="21"/>
        <end position="31"/>
    </location>
</feature>
<evidence type="ECO:0000313" key="3">
    <source>
        <dbReference type="Proteomes" id="UP000766486"/>
    </source>
</evidence>
<evidence type="ECO:0000313" key="2">
    <source>
        <dbReference type="EMBL" id="VUC31880.1"/>
    </source>
</evidence>
<comment type="caution">
    <text evidence="2">The sequence shown here is derived from an EMBL/GenBank/DDBJ whole genome shotgun (WGS) entry which is preliminary data.</text>
</comment>
<organism evidence="2 3">
    <name type="scientific">Bionectria ochroleuca</name>
    <name type="common">Gliocladium roseum</name>
    <dbReference type="NCBI Taxonomy" id="29856"/>
    <lineage>
        <taxon>Eukaryota</taxon>
        <taxon>Fungi</taxon>
        <taxon>Dikarya</taxon>
        <taxon>Ascomycota</taxon>
        <taxon>Pezizomycotina</taxon>
        <taxon>Sordariomycetes</taxon>
        <taxon>Hypocreomycetidae</taxon>
        <taxon>Hypocreales</taxon>
        <taxon>Bionectriaceae</taxon>
        <taxon>Clonostachys</taxon>
    </lineage>
</organism>
<sequence>MSEYSIQLPNGCLSLWYHEYSPSTPQTAPQESENEEKLAAQVPPSPTKEVPEGISVIFGRGFTAGKKGIWEAALQELIQEDEWKSTGLTDLINPRYDEFTFLPPSEATVSSEGLEKAISILLGRGFMPLSLEADTGKLPLLEYTFRGQESA</sequence>
<keyword evidence="3" id="KW-1185">Reference proteome</keyword>
<name>A0ABY6UKU9_BIOOC</name>
<feature type="region of interest" description="Disordered" evidence="1">
    <location>
        <begin position="21"/>
        <end position="50"/>
    </location>
</feature>
<reference evidence="2 3" key="1">
    <citation type="submission" date="2019-06" db="EMBL/GenBank/DDBJ databases">
        <authorList>
            <person name="Broberg M."/>
        </authorList>
    </citation>
    <scope>NUCLEOTIDE SEQUENCE [LARGE SCALE GENOMIC DNA]</scope>
</reference>